<dbReference type="KEGG" id="chrm:FYK34_08705"/>
<name>A0A5C1DPG3_9NEIS</name>
<dbReference type="GO" id="GO:0051213">
    <property type="term" value="F:dioxygenase activity"/>
    <property type="evidence" value="ECO:0007669"/>
    <property type="project" value="UniProtKB-KW"/>
</dbReference>
<dbReference type="Gene3D" id="3.10.180.10">
    <property type="entry name" value="2,3-Dihydroxybiphenyl 1,2-Dioxygenase, domain 1"/>
    <property type="match status" value="2"/>
</dbReference>
<keyword evidence="3" id="KW-1185">Reference proteome</keyword>
<dbReference type="PROSITE" id="PS51819">
    <property type="entry name" value="VOC"/>
    <property type="match status" value="1"/>
</dbReference>
<keyword evidence="2" id="KW-0560">Oxidoreductase</keyword>
<gene>
    <name evidence="2" type="ORF">FYK34_08705</name>
</gene>
<dbReference type="SUPFAM" id="SSF54593">
    <property type="entry name" value="Glyoxalase/Bleomycin resistance protein/Dihydroxybiphenyl dioxygenase"/>
    <property type="match status" value="1"/>
</dbReference>
<dbReference type="InterPro" id="IPR037523">
    <property type="entry name" value="VOC_core"/>
</dbReference>
<proteinExistence type="predicted"/>
<accession>A0A5C1DPG3</accession>
<keyword evidence="2" id="KW-0223">Dioxygenase</keyword>
<sequence length="379" mass="41773">MDEAPFPSILPECPEDRLPAFVQPVQRPPALVNADALAFLIFERPDLDRSASFLLDFGLQLIRCDADVMYFRGGASPACCYVLRRGKTARFVGLGLELADPNGLDVLIQQAGAFPVDHFEMPGGGRAVRLTDPLGHEVWVLAGRDHGQAGPLLESRPPVNTPVDSPRVNATVRPRFGAASVAKLGHVVFQATDFNGLTNWYMRHFGLLPTDVLYLPDGSPNLIFFRFNRGGTPADHHSIVIAGGLVNRYEHSAYEVQDLDALGQGSQYLRARGWQHAWGIGRHSLGSQLFDYWFDPYGAEHEHYADGDLFTADHAPRYSPMNAAGVWMWGDDVPPHMLPKPNLTTLWRAAGLLLRGKLSLVRLKLLGAALSAPARPWMK</sequence>
<dbReference type="AlphaFoldDB" id="A0A5C1DPG3"/>
<feature type="domain" description="VOC" evidence="1">
    <location>
        <begin position="183"/>
        <end position="306"/>
    </location>
</feature>
<reference evidence="2 3" key="1">
    <citation type="submission" date="2019-08" db="EMBL/GenBank/DDBJ databases">
        <title>Chromobacterium paludis, a novel bacterium isolated from a Maryland marsh pond.</title>
        <authorList>
            <person name="Blackburn M.B."/>
            <person name="Gundersen-Rindal D.E."/>
        </authorList>
    </citation>
    <scope>NUCLEOTIDE SEQUENCE [LARGE SCALE GENOMIC DNA]</scope>
    <source>
        <strain evidence="3">IIBBL 257-1</strain>
    </source>
</reference>
<dbReference type="InterPro" id="IPR029068">
    <property type="entry name" value="Glyas_Bleomycin-R_OHBP_Dase"/>
</dbReference>
<organism evidence="2 3">
    <name type="scientific">Chromobacterium paludis</name>
    <dbReference type="NCBI Taxonomy" id="2605945"/>
    <lineage>
        <taxon>Bacteria</taxon>
        <taxon>Pseudomonadati</taxon>
        <taxon>Pseudomonadota</taxon>
        <taxon>Betaproteobacteria</taxon>
        <taxon>Neisseriales</taxon>
        <taxon>Chromobacteriaceae</taxon>
        <taxon>Chromobacterium</taxon>
    </lineage>
</organism>
<dbReference type="EMBL" id="CP043473">
    <property type="protein sequence ID" value="QEL57848.1"/>
    <property type="molecule type" value="Genomic_DNA"/>
</dbReference>
<dbReference type="Proteomes" id="UP000322079">
    <property type="component" value="Chromosome"/>
</dbReference>
<evidence type="ECO:0000313" key="3">
    <source>
        <dbReference type="Proteomes" id="UP000322079"/>
    </source>
</evidence>
<evidence type="ECO:0000259" key="1">
    <source>
        <dbReference type="PROSITE" id="PS51819"/>
    </source>
</evidence>
<protein>
    <submittedName>
        <fullName evidence="2">Biphenyl-2,3-diol 1,2-dioxygenase</fullName>
    </submittedName>
</protein>
<evidence type="ECO:0000313" key="2">
    <source>
        <dbReference type="EMBL" id="QEL57848.1"/>
    </source>
</evidence>